<proteinExistence type="predicted"/>
<organism evidence="1 2">
    <name type="scientific">Hypoxylon rubiginosum</name>
    <dbReference type="NCBI Taxonomy" id="110542"/>
    <lineage>
        <taxon>Eukaryota</taxon>
        <taxon>Fungi</taxon>
        <taxon>Dikarya</taxon>
        <taxon>Ascomycota</taxon>
        <taxon>Pezizomycotina</taxon>
        <taxon>Sordariomycetes</taxon>
        <taxon>Xylariomycetidae</taxon>
        <taxon>Xylariales</taxon>
        <taxon>Hypoxylaceae</taxon>
        <taxon>Hypoxylon</taxon>
    </lineage>
</organism>
<dbReference type="EMBL" id="MU394433">
    <property type="protein sequence ID" value="KAI6080584.1"/>
    <property type="molecule type" value="Genomic_DNA"/>
</dbReference>
<evidence type="ECO:0000313" key="2">
    <source>
        <dbReference type="Proteomes" id="UP001497680"/>
    </source>
</evidence>
<keyword evidence="2" id="KW-1185">Reference proteome</keyword>
<accession>A0ACC0CJJ5</accession>
<protein>
    <submittedName>
        <fullName evidence="1">Multicopper oxidase-domain-containing protein</fullName>
    </submittedName>
</protein>
<name>A0ACC0CJJ5_9PEZI</name>
<reference evidence="1 2" key="1">
    <citation type="journal article" date="2022" name="New Phytol.">
        <title>Ecological generalism drives hyperdiversity of secondary metabolite gene clusters in xylarialean endophytes.</title>
        <authorList>
            <person name="Franco M.E.E."/>
            <person name="Wisecaver J.H."/>
            <person name="Arnold A.E."/>
            <person name="Ju Y.M."/>
            <person name="Slot J.C."/>
            <person name="Ahrendt S."/>
            <person name="Moore L.P."/>
            <person name="Eastman K.E."/>
            <person name="Scott K."/>
            <person name="Konkel Z."/>
            <person name="Mondo S.J."/>
            <person name="Kuo A."/>
            <person name="Hayes R.D."/>
            <person name="Haridas S."/>
            <person name="Andreopoulos B."/>
            <person name="Riley R."/>
            <person name="LaButti K."/>
            <person name="Pangilinan J."/>
            <person name="Lipzen A."/>
            <person name="Amirebrahimi M."/>
            <person name="Yan J."/>
            <person name="Adam C."/>
            <person name="Keymanesh K."/>
            <person name="Ng V."/>
            <person name="Louie K."/>
            <person name="Northen T."/>
            <person name="Drula E."/>
            <person name="Henrissat B."/>
            <person name="Hsieh H.M."/>
            <person name="Youens-Clark K."/>
            <person name="Lutzoni F."/>
            <person name="Miadlikowska J."/>
            <person name="Eastwood D.C."/>
            <person name="Hamelin R.C."/>
            <person name="Grigoriev I.V."/>
            <person name="U'Ren J.M."/>
        </authorList>
    </citation>
    <scope>NUCLEOTIDE SEQUENCE [LARGE SCALE GENOMIC DNA]</scope>
    <source>
        <strain evidence="1 2">ER1909</strain>
    </source>
</reference>
<evidence type="ECO:0000313" key="1">
    <source>
        <dbReference type="EMBL" id="KAI6080584.1"/>
    </source>
</evidence>
<gene>
    <name evidence="1" type="ORF">F4821DRAFT_251153</name>
</gene>
<dbReference type="Proteomes" id="UP001497680">
    <property type="component" value="Unassembled WGS sequence"/>
</dbReference>
<comment type="caution">
    <text evidence="1">The sequence shown here is derived from an EMBL/GenBank/DDBJ whole genome shotgun (WGS) entry which is preliminary data.</text>
</comment>
<sequence>MLAKGSLFEPSTRILSPPIRDDGVNESHLSKDQGDGNASDIIWGSSFDPTGPVPHTGVTRYYNFIIQRASKSPDGVVKNMLLVNNQFPGPLIEANWGDIVEVTVHNAIDSPKEGTSIHWHGLPQSKTPWYDGVPSVQQCPIAPGESFTYSFQAEAYGTSWWHSHYSAQYIDGLFGPMIIHGPQFVQYDIDLGPIQLIDYTHTEYFSYLLSVYHIPPDFLPIDNNLINGRMPFNCSLASSNAPCTAEGVTYSKFHFETGKTHLLRLINVGGNGNQKFSIDDHDLVVVANDFVPIQPYTTKVVTLGVGQRSDVLVKATGKPTDAVWMRSELDVPCLNVTAYQPNAKAIVYYTEADTNTLPATEGAGWESNNCANDPLSQTVPLFPKAPGKPDVTKNIDITVTTNQTGNLLFYVNNSTFYADYGMPLLREAFDGKTSFPDHPEYNVANMGNATSIRLIVSNYFPVMHNMHLHGKSNFWVLAEGTGEWDGVITNPENPQRRDGQQLGPGTPDNPTFIVIQWEVDNPGVWPFHCHLVVHASAGLYMNIIERPDLITDAKIPEITEQTCQSWNTFTANNDIRQIDSGLRHRREVGNLEPKGN</sequence>